<evidence type="ECO:0000256" key="1">
    <source>
        <dbReference type="ARBA" id="ARBA00001561"/>
    </source>
</evidence>
<evidence type="ECO:0000256" key="5">
    <source>
        <dbReference type="ARBA" id="ARBA00023316"/>
    </source>
</evidence>
<dbReference type="GO" id="GO:0009253">
    <property type="term" value="P:peptidoglycan catabolic process"/>
    <property type="evidence" value="ECO:0007669"/>
    <property type="project" value="InterPro"/>
</dbReference>
<feature type="domain" description="N-acetylmuramoyl-L-alanine amidase" evidence="6">
    <location>
        <begin position="6"/>
        <end position="143"/>
    </location>
</feature>
<evidence type="ECO:0000256" key="3">
    <source>
        <dbReference type="ARBA" id="ARBA00011901"/>
    </source>
</evidence>
<gene>
    <name evidence="7" type="primary">amiD_1</name>
    <name evidence="7" type="ORF">GALL_79120</name>
</gene>
<keyword evidence="5" id="KW-0961">Cell wall biogenesis/degradation</keyword>
<protein>
    <recommendedName>
        <fullName evidence="3">N-acetylmuramoyl-L-alanine amidase</fullName>
        <ecNumber evidence="3">3.5.1.28</ecNumber>
    </recommendedName>
</protein>
<organism evidence="7">
    <name type="scientific">mine drainage metagenome</name>
    <dbReference type="NCBI Taxonomy" id="410659"/>
    <lineage>
        <taxon>unclassified sequences</taxon>
        <taxon>metagenomes</taxon>
        <taxon>ecological metagenomes</taxon>
    </lineage>
</organism>
<dbReference type="SMART" id="SM00644">
    <property type="entry name" value="Ami_2"/>
    <property type="match status" value="1"/>
</dbReference>
<dbReference type="GO" id="GO:0008745">
    <property type="term" value="F:N-acetylmuramoyl-L-alanine amidase activity"/>
    <property type="evidence" value="ECO:0007669"/>
    <property type="project" value="UniProtKB-EC"/>
</dbReference>
<dbReference type="PANTHER" id="PTHR30417:SF1">
    <property type="entry name" value="N-ACETYLMURAMOYL-L-ALANINE AMIDASE AMID"/>
    <property type="match status" value="1"/>
</dbReference>
<dbReference type="InterPro" id="IPR036365">
    <property type="entry name" value="PGBD-like_sf"/>
</dbReference>
<dbReference type="PANTHER" id="PTHR30417">
    <property type="entry name" value="N-ACETYLMURAMOYL-L-ALANINE AMIDASE AMID"/>
    <property type="match status" value="1"/>
</dbReference>
<accession>A0A1J5TD01</accession>
<dbReference type="GO" id="GO:0009254">
    <property type="term" value="P:peptidoglycan turnover"/>
    <property type="evidence" value="ECO:0007669"/>
    <property type="project" value="TreeGrafter"/>
</dbReference>
<dbReference type="InterPro" id="IPR036505">
    <property type="entry name" value="Amidase/PGRP_sf"/>
</dbReference>
<keyword evidence="4 7" id="KW-0378">Hydrolase</keyword>
<dbReference type="EMBL" id="MLJW01000024">
    <property type="protein sequence ID" value="OIR09990.1"/>
    <property type="molecule type" value="Genomic_DNA"/>
</dbReference>
<comment type="similarity">
    <text evidence="2">Belongs to the N-acetylmuramoyl-L-alanine amidase 2 family.</text>
</comment>
<dbReference type="GO" id="GO:0071555">
    <property type="term" value="P:cell wall organization"/>
    <property type="evidence" value="ECO:0007669"/>
    <property type="project" value="UniProtKB-KW"/>
</dbReference>
<dbReference type="AlphaFoldDB" id="A0A1J5TD01"/>
<dbReference type="InterPro" id="IPR051206">
    <property type="entry name" value="NAMLAA_amidase_2"/>
</dbReference>
<evidence type="ECO:0000313" key="7">
    <source>
        <dbReference type="EMBL" id="OIR09990.1"/>
    </source>
</evidence>
<comment type="catalytic activity">
    <reaction evidence="1">
        <text>Hydrolyzes the link between N-acetylmuramoyl residues and L-amino acid residues in certain cell-wall glycopeptides.</text>
        <dbReference type="EC" id="3.5.1.28"/>
    </reaction>
</comment>
<dbReference type="GO" id="GO:0019867">
    <property type="term" value="C:outer membrane"/>
    <property type="evidence" value="ECO:0007669"/>
    <property type="project" value="TreeGrafter"/>
</dbReference>
<dbReference type="InterPro" id="IPR036366">
    <property type="entry name" value="PGBDSf"/>
</dbReference>
<dbReference type="InterPro" id="IPR002502">
    <property type="entry name" value="Amidase_domain"/>
</dbReference>
<proteinExistence type="inferred from homology"/>
<dbReference type="EC" id="3.5.1.28" evidence="3"/>
<dbReference type="SUPFAM" id="SSF47090">
    <property type="entry name" value="PGBD-like"/>
    <property type="match status" value="1"/>
</dbReference>
<evidence type="ECO:0000256" key="2">
    <source>
        <dbReference type="ARBA" id="ARBA00007553"/>
    </source>
</evidence>
<dbReference type="Gene3D" id="3.40.80.10">
    <property type="entry name" value="Peptidoglycan recognition protein-like"/>
    <property type="match status" value="1"/>
</dbReference>
<dbReference type="CDD" id="cd06583">
    <property type="entry name" value="PGRP"/>
    <property type="match status" value="1"/>
</dbReference>
<dbReference type="SUPFAM" id="SSF55846">
    <property type="entry name" value="N-acetylmuramoyl-L-alanine amidase-like"/>
    <property type="match status" value="1"/>
</dbReference>
<reference evidence="7" key="1">
    <citation type="submission" date="2016-10" db="EMBL/GenBank/DDBJ databases">
        <title>Sequence of Gallionella enrichment culture.</title>
        <authorList>
            <person name="Poehlein A."/>
            <person name="Muehling M."/>
            <person name="Daniel R."/>
        </authorList>
    </citation>
    <scope>NUCLEOTIDE SEQUENCE</scope>
</reference>
<name>A0A1J5TD01_9ZZZZ</name>
<dbReference type="Gene3D" id="1.10.101.10">
    <property type="entry name" value="PGBD-like superfamily/PGBD"/>
    <property type="match status" value="1"/>
</dbReference>
<evidence type="ECO:0000256" key="4">
    <source>
        <dbReference type="ARBA" id="ARBA00022801"/>
    </source>
</evidence>
<dbReference type="Pfam" id="PF01510">
    <property type="entry name" value="Amidase_2"/>
    <property type="match status" value="1"/>
</dbReference>
<evidence type="ECO:0000259" key="6">
    <source>
        <dbReference type="SMART" id="SM00644"/>
    </source>
</evidence>
<sequence length="224" mass="23817">MIAAPSPNFGPRPAGLPIDMLVLHYTGMDSGAAALERLRDPAAQVSAHYLIEEDGRVFALVAEEARAWHAGVAHWRGGNDVNSRSIGIELVNPGHDFGYRPFPAAQRAALTALARGLLARHPIPPRNVVGHADVAPRRKQDPGELFDWAGLAAAGVGLWPRADAAPPVADMAAALAAYGYDTADPVAAIAAFQRHFRPARVDGAADDECRALLAHLLRLAEEKN</sequence>
<comment type="caution">
    <text evidence="7">The sequence shown here is derived from an EMBL/GenBank/DDBJ whole genome shotgun (WGS) entry which is preliminary data.</text>
</comment>